<reference evidence="1" key="1">
    <citation type="submission" date="2024-03" db="EMBL/GenBank/DDBJ databases">
        <title>WGS assembly of Saponaria officinalis var. Norfolk2.</title>
        <authorList>
            <person name="Jenkins J."/>
            <person name="Shu S."/>
            <person name="Grimwood J."/>
            <person name="Barry K."/>
            <person name="Goodstein D."/>
            <person name="Schmutz J."/>
            <person name="Leebens-Mack J."/>
            <person name="Osbourn A."/>
        </authorList>
    </citation>
    <scope>NUCLEOTIDE SEQUENCE [LARGE SCALE GENOMIC DNA]</scope>
    <source>
        <strain evidence="1">JIC</strain>
    </source>
</reference>
<sequence>MNTQSDSSMSTEDMIQALASNLVTLQSHMVQFQQDNRASIKHLEGQVEQIASVINRLEVEDDLDFNFSKPQTENVSDYDYHPQLMNDVKQSFRYFDDEEDDHELM</sequence>
<dbReference type="Proteomes" id="UP001443914">
    <property type="component" value="Unassembled WGS sequence"/>
</dbReference>
<accession>A0AAW1GXD9</accession>
<gene>
    <name evidence="1" type="ORF">RND81_13G055800</name>
</gene>
<evidence type="ECO:0000313" key="1">
    <source>
        <dbReference type="EMBL" id="KAK9668372.1"/>
    </source>
</evidence>
<comment type="caution">
    <text evidence="1">The sequence shown here is derived from an EMBL/GenBank/DDBJ whole genome shotgun (WGS) entry which is preliminary data.</text>
</comment>
<organism evidence="1 2">
    <name type="scientific">Saponaria officinalis</name>
    <name type="common">Common soapwort</name>
    <name type="synonym">Lychnis saponaria</name>
    <dbReference type="NCBI Taxonomy" id="3572"/>
    <lineage>
        <taxon>Eukaryota</taxon>
        <taxon>Viridiplantae</taxon>
        <taxon>Streptophyta</taxon>
        <taxon>Embryophyta</taxon>
        <taxon>Tracheophyta</taxon>
        <taxon>Spermatophyta</taxon>
        <taxon>Magnoliopsida</taxon>
        <taxon>eudicotyledons</taxon>
        <taxon>Gunneridae</taxon>
        <taxon>Pentapetalae</taxon>
        <taxon>Caryophyllales</taxon>
        <taxon>Caryophyllaceae</taxon>
        <taxon>Caryophylleae</taxon>
        <taxon>Saponaria</taxon>
    </lineage>
</organism>
<proteinExistence type="predicted"/>
<dbReference type="EMBL" id="JBDFQZ010000013">
    <property type="protein sequence ID" value="KAK9668372.1"/>
    <property type="molecule type" value="Genomic_DNA"/>
</dbReference>
<name>A0AAW1GXD9_SAPOF</name>
<protein>
    <submittedName>
        <fullName evidence="1">Uncharacterized protein</fullName>
    </submittedName>
</protein>
<keyword evidence="2" id="KW-1185">Reference proteome</keyword>
<evidence type="ECO:0000313" key="2">
    <source>
        <dbReference type="Proteomes" id="UP001443914"/>
    </source>
</evidence>
<dbReference type="AlphaFoldDB" id="A0AAW1GXD9"/>